<organism evidence="2 3">
    <name type="scientific">Methanoculleus palmolei</name>
    <dbReference type="NCBI Taxonomy" id="72612"/>
    <lineage>
        <taxon>Archaea</taxon>
        <taxon>Methanobacteriati</taxon>
        <taxon>Methanobacteriota</taxon>
        <taxon>Stenosarchaea group</taxon>
        <taxon>Methanomicrobia</taxon>
        <taxon>Methanomicrobiales</taxon>
        <taxon>Methanomicrobiaceae</taxon>
        <taxon>Methanoculleus</taxon>
    </lineage>
</organism>
<feature type="domain" description="HEPN" evidence="1">
    <location>
        <begin position="24"/>
        <end position="130"/>
    </location>
</feature>
<dbReference type="Pfam" id="PF05168">
    <property type="entry name" value="HEPN"/>
    <property type="match status" value="1"/>
</dbReference>
<dbReference type="AlphaFoldDB" id="A0ABD8ABM0"/>
<dbReference type="EMBL" id="CP137641">
    <property type="protein sequence ID" value="WOX56552.1"/>
    <property type="molecule type" value="Genomic_DNA"/>
</dbReference>
<sequence>MDQLVWCGRIKNGISLTAPNETLASAYLKKAEEALETMQTITARDWKITTAYYAMYFSLYAVLTRLGIRCENHSCTILLMERLLSNYFTPAEVTLVERARGARVDAQYYISREVPDPLCEELIRAAPRFLVKCAAIVSAMNERTVGTLRKRLMEALGKED</sequence>
<accession>A0ABD8ABM0</accession>
<proteinExistence type="predicted"/>
<gene>
    <name evidence="2" type="ORF">R6Y95_04255</name>
</gene>
<reference evidence="2 3" key="1">
    <citation type="submission" date="2023-10" db="EMBL/GenBank/DDBJ databases">
        <title>The complete genome sequence of Methanoculleus palmolei DSM 4273.</title>
        <authorList>
            <person name="Lai S.-J."/>
            <person name="You Y.-T."/>
            <person name="Chen S.-C."/>
        </authorList>
    </citation>
    <scope>NUCLEOTIDE SEQUENCE [LARGE SCALE GENOMIC DNA]</scope>
    <source>
        <strain evidence="2 3">DSM 4273</strain>
    </source>
</reference>
<evidence type="ECO:0000259" key="1">
    <source>
        <dbReference type="Pfam" id="PF05168"/>
    </source>
</evidence>
<keyword evidence="3" id="KW-1185">Reference proteome</keyword>
<protein>
    <submittedName>
        <fullName evidence="2">HEPN domain-containing protein</fullName>
    </submittedName>
</protein>
<evidence type="ECO:0000313" key="2">
    <source>
        <dbReference type="EMBL" id="WOX56552.1"/>
    </source>
</evidence>
<dbReference type="InterPro" id="IPR007842">
    <property type="entry name" value="HEPN_dom"/>
</dbReference>
<dbReference type="Proteomes" id="UP001626603">
    <property type="component" value="Chromosome"/>
</dbReference>
<name>A0ABD8ABM0_9EURY</name>
<evidence type="ECO:0000313" key="3">
    <source>
        <dbReference type="Proteomes" id="UP001626603"/>
    </source>
</evidence>
<dbReference type="Gene3D" id="1.20.120.330">
    <property type="entry name" value="Nucleotidyltransferases domain 2"/>
    <property type="match status" value="1"/>
</dbReference>